<feature type="transmembrane region" description="Helical" evidence="1">
    <location>
        <begin position="12"/>
        <end position="34"/>
    </location>
</feature>
<reference evidence="3" key="2">
    <citation type="submission" date="2020-09" db="EMBL/GenBank/DDBJ databases">
        <authorList>
            <person name="Sun Q."/>
            <person name="Ohkuma M."/>
        </authorList>
    </citation>
    <scope>NUCLEOTIDE SEQUENCE</scope>
    <source>
        <strain evidence="3">JCM 12580</strain>
    </source>
</reference>
<evidence type="ECO:0000313" key="4">
    <source>
        <dbReference type="Proteomes" id="UP000658382"/>
    </source>
</evidence>
<feature type="transmembrane region" description="Helical" evidence="1">
    <location>
        <begin position="40"/>
        <end position="62"/>
    </location>
</feature>
<sequence>MFEAKRLHPAAIIFNLIKTIREFLFAIILGFITFRDESLLYFGLILAGLVIIFIVSSVLTWYRYTYRIEDDELRIEYGVFIRKKRYISKNRIQSIDLTSGIIHRIFKLTKVQIETAGSGTSAEASLSAVKLAEGEALRTELKTSASRQAAEGEFPEEIAEELNPSSTISFKRLFIAGTTSGSIGVIMALAAAGFSELEQFIPESFYDETLEWVIGLGIIIVMAMAIFILLLLWLLGIAGTMIKYGKFTITKTENELFITRGLLEKKQSTIPLKRIQAVGIQESVIRQPLGYVTVFAEIAGGSMDKGEDFSSILFPIMKRDEVELFLETFLPDYAGIQHELTPLPRRARKFYILRSSVLFLLIVAVVATFLPSFVWVPILLLMVGGIFLGWLRHRDGGFNVEGQRLTIRHRVFSRNTIMLYHKRIQAFEKKQHKVQRLQRLASMTLSIVGTMGTGTHFTIKDLEETHTDELSDWYSRRN</sequence>
<feature type="transmembrane region" description="Helical" evidence="1">
    <location>
        <begin position="350"/>
        <end position="367"/>
    </location>
</feature>
<keyword evidence="1" id="KW-1133">Transmembrane helix</keyword>
<proteinExistence type="predicted"/>
<evidence type="ECO:0000256" key="1">
    <source>
        <dbReference type="SAM" id="Phobius"/>
    </source>
</evidence>
<feature type="transmembrane region" description="Helical" evidence="1">
    <location>
        <begin position="212"/>
        <end position="236"/>
    </location>
</feature>
<feature type="transmembrane region" description="Helical" evidence="1">
    <location>
        <begin position="173"/>
        <end position="192"/>
    </location>
</feature>
<feature type="domain" description="YdbS-like PH" evidence="2">
    <location>
        <begin position="247"/>
        <end position="323"/>
    </location>
</feature>
<dbReference type="PIRSF" id="PIRSF026631">
    <property type="entry name" value="UCP026631"/>
    <property type="match status" value="1"/>
</dbReference>
<dbReference type="Proteomes" id="UP000658382">
    <property type="component" value="Unassembled WGS sequence"/>
</dbReference>
<comment type="caution">
    <text evidence="3">The sequence shown here is derived from an EMBL/GenBank/DDBJ whole genome shotgun (WGS) entry which is preliminary data.</text>
</comment>
<keyword evidence="1 3" id="KW-0812">Transmembrane</keyword>
<dbReference type="PANTHER" id="PTHR34473:SF2">
    <property type="entry name" value="UPF0699 TRANSMEMBRANE PROTEIN YDBT"/>
    <property type="match status" value="1"/>
</dbReference>
<protein>
    <submittedName>
        <fullName evidence="3">UPF0699 transmembrane protein YdbT</fullName>
    </submittedName>
</protein>
<feature type="domain" description="YdbS-like PH" evidence="2">
    <location>
        <begin position="61"/>
        <end position="140"/>
    </location>
</feature>
<feature type="transmembrane region" description="Helical" evidence="1">
    <location>
        <begin position="373"/>
        <end position="391"/>
    </location>
</feature>
<reference evidence="3" key="1">
    <citation type="journal article" date="2014" name="Int. J. Syst. Evol. Microbiol.">
        <title>Complete genome sequence of Corynebacterium casei LMG S-19264T (=DSM 44701T), isolated from a smear-ripened cheese.</title>
        <authorList>
            <consortium name="US DOE Joint Genome Institute (JGI-PGF)"/>
            <person name="Walter F."/>
            <person name="Albersmeier A."/>
            <person name="Kalinowski J."/>
            <person name="Ruckert C."/>
        </authorList>
    </citation>
    <scope>NUCLEOTIDE SEQUENCE</scope>
    <source>
        <strain evidence="3">JCM 12580</strain>
    </source>
</reference>
<evidence type="ECO:0000259" key="2">
    <source>
        <dbReference type="Pfam" id="PF03703"/>
    </source>
</evidence>
<name>A0A917PSU8_9BACI</name>
<keyword evidence="4" id="KW-1185">Reference proteome</keyword>
<dbReference type="EMBL" id="BMNQ01000010">
    <property type="protein sequence ID" value="GGJ90818.1"/>
    <property type="molecule type" value="Genomic_DNA"/>
</dbReference>
<keyword evidence="1" id="KW-0472">Membrane</keyword>
<dbReference type="InterPro" id="IPR005182">
    <property type="entry name" value="YdbS-like_PH"/>
</dbReference>
<dbReference type="InterPro" id="IPR014529">
    <property type="entry name" value="UCP026631"/>
</dbReference>
<accession>A0A917PSU8</accession>
<dbReference type="AlphaFoldDB" id="A0A917PSU8"/>
<dbReference type="PANTHER" id="PTHR34473">
    <property type="entry name" value="UPF0699 TRANSMEMBRANE PROTEIN YDBS"/>
    <property type="match status" value="1"/>
</dbReference>
<dbReference type="RefSeq" id="WP_188632168.1">
    <property type="nucleotide sequence ID" value="NZ_BMNQ01000010.1"/>
</dbReference>
<gene>
    <name evidence="3" type="primary">ydbT</name>
    <name evidence="3" type="ORF">GCM10007063_11850</name>
</gene>
<feature type="domain" description="YdbS-like PH" evidence="2">
    <location>
        <begin position="397"/>
        <end position="474"/>
    </location>
</feature>
<dbReference type="Pfam" id="PF03703">
    <property type="entry name" value="bPH_2"/>
    <property type="match status" value="3"/>
</dbReference>
<evidence type="ECO:0000313" key="3">
    <source>
        <dbReference type="EMBL" id="GGJ90818.1"/>
    </source>
</evidence>
<organism evidence="3 4">
    <name type="scientific">Lentibacillus kapialis</name>
    <dbReference type="NCBI Taxonomy" id="340214"/>
    <lineage>
        <taxon>Bacteria</taxon>
        <taxon>Bacillati</taxon>
        <taxon>Bacillota</taxon>
        <taxon>Bacilli</taxon>
        <taxon>Bacillales</taxon>
        <taxon>Bacillaceae</taxon>
        <taxon>Lentibacillus</taxon>
    </lineage>
</organism>